<evidence type="ECO:0000313" key="2">
    <source>
        <dbReference type="Proteomes" id="UP001230915"/>
    </source>
</evidence>
<dbReference type="RefSeq" id="WP_308864043.1">
    <property type="nucleotide sequence ID" value="NZ_JAVHUL010000015.1"/>
</dbReference>
<dbReference type="EMBL" id="JAVHUL010000015">
    <property type="protein sequence ID" value="MDQ7917328.1"/>
    <property type="molecule type" value="Genomic_DNA"/>
</dbReference>
<proteinExistence type="predicted"/>
<comment type="caution">
    <text evidence="1">The sequence shown here is derived from an EMBL/GenBank/DDBJ whole genome shotgun (WGS) entry which is preliminary data.</text>
</comment>
<name>A0ABU1A0U7_9FLAO</name>
<sequence>MRYLGIGLIFLVGFTLQAQKKYNQISLELKYGAVVPVSPTQFIERSEYISFKNIQLGARYMFDQKWGLSGGYVFQRFGDQHQGLKVHGVSLEGVVSLTHVFSIPYYIKEYVNIQLHAGPGLSVAYPSSISGSDNYGNLLAGGSLLVKLSPKIALVGDVTYNYQLSQSYAYNGELLNGTGKAESGSSVFVGIGINVYLGKEKYHADWY</sequence>
<accession>A0ABU1A0U7</accession>
<dbReference type="Proteomes" id="UP001230915">
    <property type="component" value="Unassembled WGS sequence"/>
</dbReference>
<gene>
    <name evidence="1" type="ORF">RBU60_07055</name>
</gene>
<keyword evidence="2" id="KW-1185">Reference proteome</keyword>
<reference evidence="1 2" key="1">
    <citation type="submission" date="2023-08" db="EMBL/GenBank/DDBJ databases">
        <title>Mesonia sp. MT50, isolated from deep-sea sediment of the Mariana Trench.</title>
        <authorList>
            <person name="Fu H."/>
        </authorList>
    </citation>
    <scope>NUCLEOTIDE SEQUENCE [LARGE SCALE GENOMIC DNA]</scope>
    <source>
        <strain evidence="1 2">MT50</strain>
    </source>
</reference>
<evidence type="ECO:0008006" key="3">
    <source>
        <dbReference type="Google" id="ProtNLM"/>
    </source>
</evidence>
<organism evidence="1 2">
    <name type="scientific">Mesonia profundi</name>
    <dbReference type="NCBI Taxonomy" id="3070998"/>
    <lineage>
        <taxon>Bacteria</taxon>
        <taxon>Pseudomonadati</taxon>
        <taxon>Bacteroidota</taxon>
        <taxon>Flavobacteriia</taxon>
        <taxon>Flavobacteriales</taxon>
        <taxon>Flavobacteriaceae</taxon>
        <taxon>Mesonia</taxon>
    </lineage>
</organism>
<protein>
    <recommendedName>
        <fullName evidence="3">Outer membrane protein beta-barrel domain-containing protein</fullName>
    </recommendedName>
</protein>
<evidence type="ECO:0000313" key="1">
    <source>
        <dbReference type="EMBL" id="MDQ7917328.1"/>
    </source>
</evidence>